<dbReference type="InterPro" id="IPR039425">
    <property type="entry name" value="RNA_pol_sigma-70-like"/>
</dbReference>
<dbReference type="GO" id="GO:0016987">
    <property type="term" value="F:sigma factor activity"/>
    <property type="evidence" value="ECO:0007669"/>
    <property type="project" value="UniProtKB-KW"/>
</dbReference>
<keyword evidence="3" id="KW-0731">Sigma factor</keyword>
<dbReference type="InterPro" id="IPR014284">
    <property type="entry name" value="RNA_pol_sigma-70_dom"/>
</dbReference>
<dbReference type="InterPro" id="IPR007627">
    <property type="entry name" value="RNA_pol_sigma70_r2"/>
</dbReference>
<gene>
    <name evidence="6" type="ORF">GFH32_09675</name>
</gene>
<dbReference type="Gene3D" id="1.10.1740.10">
    <property type="match status" value="1"/>
</dbReference>
<dbReference type="GO" id="GO:0006352">
    <property type="term" value="P:DNA-templated transcription initiation"/>
    <property type="evidence" value="ECO:0007669"/>
    <property type="project" value="InterPro"/>
</dbReference>
<evidence type="ECO:0000313" key="7">
    <source>
        <dbReference type="Proteomes" id="UP000326921"/>
    </source>
</evidence>
<dbReference type="NCBIfam" id="TIGR02937">
    <property type="entry name" value="sigma70-ECF"/>
    <property type="match status" value="1"/>
</dbReference>
<dbReference type="PROSITE" id="PS00622">
    <property type="entry name" value="HTH_LUXR_1"/>
    <property type="match status" value="1"/>
</dbReference>
<proteinExistence type="inferred from homology"/>
<dbReference type="PANTHER" id="PTHR43133:SF46">
    <property type="entry name" value="RNA POLYMERASE SIGMA-70 FACTOR ECF SUBFAMILY"/>
    <property type="match status" value="1"/>
</dbReference>
<keyword evidence="4" id="KW-0804">Transcription</keyword>
<evidence type="ECO:0000259" key="5">
    <source>
        <dbReference type="PROSITE" id="PS00622"/>
    </source>
</evidence>
<reference evidence="6 7" key="1">
    <citation type="submission" date="2019-10" db="EMBL/GenBank/DDBJ databases">
        <authorList>
            <person name="Dong K."/>
        </authorList>
    </citation>
    <scope>NUCLEOTIDE SEQUENCE [LARGE SCALE GENOMIC DNA]</scope>
    <source>
        <strain evidence="7">dk4302</strain>
    </source>
</reference>
<protein>
    <submittedName>
        <fullName evidence="6">Sigma-70 family RNA polymerase sigma factor</fullName>
    </submittedName>
</protein>
<dbReference type="InterPro" id="IPR013324">
    <property type="entry name" value="RNA_pol_sigma_r3/r4-like"/>
</dbReference>
<keyword evidence="7" id="KW-1185">Reference proteome</keyword>
<dbReference type="Pfam" id="PF08281">
    <property type="entry name" value="Sigma70_r4_2"/>
    <property type="match status" value="1"/>
</dbReference>
<dbReference type="RefSeq" id="WP_153511427.1">
    <property type="nucleotide sequence ID" value="NZ_CP045652.1"/>
</dbReference>
<evidence type="ECO:0000256" key="3">
    <source>
        <dbReference type="ARBA" id="ARBA00023082"/>
    </source>
</evidence>
<dbReference type="EMBL" id="CP045652">
    <property type="protein sequence ID" value="QGA26578.1"/>
    <property type="molecule type" value="Genomic_DNA"/>
</dbReference>
<keyword evidence="2" id="KW-0805">Transcription regulation</keyword>
<dbReference type="GO" id="GO:0003677">
    <property type="term" value="F:DNA binding"/>
    <property type="evidence" value="ECO:0007669"/>
    <property type="project" value="InterPro"/>
</dbReference>
<dbReference type="PRINTS" id="PR00038">
    <property type="entry name" value="HTHLUXR"/>
</dbReference>
<dbReference type="Gene3D" id="1.10.10.10">
    <property type="entry name" value="Winged helix-like DNA-binding domain superfamily/Winged helix DNA-binding domain"/>
    <property type="match status" value="1"/>
</dbReference>
<evidence type="ECO:0000256" key="2">
    <source>
        <dbReference type="ARBA" id="ARBA00023015"/>
    </source>
</evidence>
<dbReference type="InterPro" id="IPR000792">
    <property type="entry name" value="Tscrpt_reg_LuxR_C"/>
</dbReference>
<evidence type="ECO:0000256" key="1">
    <source>
        <dbReference type="ARBA" id="ARBA00010641"/>
    </source>
</evidence>
<evidence type="ECO:0000313" key="6">
    <source>
        <dbReference type="EMBL" id="QGA26578.1"/>
    </source>
</evidence>
<evidence type="ECO:0000256" key="4">
    <source>
        <dbReference type="ARBA" id="ARBA00023163"/>
    </source>
</evidence>
<dbReference type="InterPro" id="IPR036388">
    <property type="entry name" value="WH-like_DNA-bd_sf"/>
</dbReference>
<dbReference type="SUPFAM" id="SSF88946">
    <property type="entry name" value="Sigma2 domain of RNA polymerase sigma factors"/>
    <property type="match status" value="1"/>
</dbReference>
<dbReference type="InterPro" id="IPR013325">
    <property type="entry name" value="RNA_pol_sigma_r2"/>
</dbReference>
<dbReference type="SUPFAM" id="SSF88659">
    <property type="entry name" value="Sigma3 and sigma4 domains of RNA polymerase sigma factors"/>
    <property type="match status" value="1"/>
</dbReference>
<sequence length="196" mass="22687">MQPTARQFSEADLLTKLKDNQEEALIMIYNQYWDRLYFASYNLLENTEEAEECVQNVFVSLWKRRATLDLNHSLLTYLSVAVKYQSINCLARINRRKALSSADISADYINTLNPEQEFIAKELFQKLSQSINNLPTQCRVVYKMRAEEGLTVRSISEQLGISDNTVKMHLKNANKKLRKDLLIAIPVLISLLLQQK</sequence>
<accession>A0A5Q0QFI6</accession>
<dbReference type="AlphaFoldDB" id="A0A5Q0QFI6"/>
<name>A0A5Q0QFI6_9SPHI</name>
<dbReference type="Pfam" id="PF04542">
    <property type="entry name" value="Sigma70_r2"/>
    <property type="match status" value="1"/>
</dbReference>
<feature type="domain" description="HTH luxR-type" evidence="5">
    <location>
        <begin position="149"/>
        <end position="176"/>
    </location>
</feature>
<dbReference type="InterPro" id="IPR013249">
    <property type="entry name" value="RNA_pol_sigma70_r4_t2"/>
</dbReference>
<organism evidence="6 7">
    <name type="scientific">Sphingobacterium zhuxiongii</name>
    <dbReference type="NCBI Taxonomy" id="2662364"/>
    <lineage>
        <taxon>Bacteria</taxon>
        <taxon>Pseudomonadati</taxon>
        <taxon>Bacteroidota</taxon>
        <taxon>Sphingobacteriia</taxon>
        <taxon>Sphingobacteriales</taxon>
        <taxon>Sphingobacteriaceae</taxon>
        <taxon>Sphingobacterium</taxon>
    </lineage>
</organism>
<comment type="similarity">
    <text evidence="1">Belongs to the sigma-70 factor family. ECF subfamily.</text>
</comment>
<dbReference type="PANTHER" id="PTHR43133">
    <property type="entry name" value="RNA POLYMERASE ECF-TYPE SIGMA FACTO"/>
    <property type="match status" value="1"/>
</dbReference>
<dbReference type="Proteomes" id="UP000326921">
    <property type="component" value="Chromosome"/>
</dbReference>
<dbReference type="KEGG" id="sphe:GFH32_09675"/>